<accession>A0A5B7ZQN9</accession>
<evidence type="ECO:0000313" key="1">
    <source>
        <dbReference type="EMBL" id="QDA57390.1"/>
    </source>
</evidence>
<proteinExistence type="predicted"/>
<keyword evidence="2" id="KW-1185">Reference proteome</keyword>
<gene>
    <name evidence="1" type="ORF">FHQ07_08730</name>
</gene>
<sequence length="144" mass="15517">MLATALVLLTVAGCNRQGPDVPHAVDDNKTVDEYGDGVQPVTVNPDAAKAGAAVDGQGAISTPAQEFAVGQTIYISVPTKFGRKQGERLDVFWFHDDGRTRKEDRKVIAGAYTVFEMIAKDPGPYNVEVDANDRPIALVQFTIK</sequence>
<dbReference type="EMBL" id="CP040871">
    <property type="protein sequence ID" value="QDA57390.1"/>
    <property type="molecule type" value="Genomic_DNA"/>
</dbReference>
<dbReference type="RefSeq" id="WP_139716441.1">
    <property type="nucleotide sequence ID" value="NZ_CP040871.1"/>
</dbReference>
<dbReference type="Proteomes" id="UP000308149">
    <property type="component" value="Chromosome"/>
</dbReference>
<dbReference type="KEGG" id="thes:FHQ07_08730"/>
<organism evidence="1 2">
    <name type="scientific">Thermomonas aquatica</name>
    <dbReference type="NCBI Taxonomy" id="2202149"/>
    <lineage>
        <taxon>Bacteria</taxon>
        <taxon>Pseudomonadati</taxon>
        <taxon>Pseudomonadota</taxon>
        <taxon>Gammaproteobacteria</taxon>
        <taxon>Lysobacterales</taxon>
        <taxon>Lysobacteraceae</taxon>
        <taxon>Thermomonas</taxon>
    </lineage>
</organism>
<dbReference type="AlphaFoldDB" id="A0A5B7ZQN9"/>
<evidence type="ECO:0000313" key="2">
    <source>
        <dbReference type="Proteomes" id="UP000308149"/>
    </source>
</evidence>
<reference evidence="1 2" key="1">
    <citation type="submission" date="2019-06" db="EMBL/GenBank/DDBJ databases">
        <title>Thermomonas aquatica sp. nov., isolated from an industrial wastewater treatment plant.</title>
        <authorList>
            <person name="Jeon J.H."/>
            <person name="Park D.-S."/>
        </authorList>
    </citation>
    <scope>NUCLEOTIDE SEQUENCE [LARGE SCALE GENOMIC DNA]</scope>
    <source>
        <strain evidence="1 2">SY21</strain>
    </source>
</reference>
<name>A0A5B7ZQN9_9GAMM</name>
<protein>
    <submittedName>
        <fullName evidence="1">Uncharacterized protein</fullName>
    </submittedName>
</protein>